<dbReference type="Pfam" id="PF09351">
    <property type="entry name" value="DUF1993"/>
    <property type="match status" value="1"/>
</dbReference>
<accession>A0AAI8Z3C6</accession>
<evidence type="ECO:0008006" key="4">
    <source>
        <dbReference type="Google" id="ProtNLM"/>
    </source>
</evidence>
<feature type="region of interest" description="Disordered" evidence="1">
    <location>
        <begin position="73"/>
        <end position="95"/>
    </location>
</feature>
<sequence length="187" mass="20510">MSSSSSSLNLYDLSVPIFTRALESQLAFLKKGEQWCKDNNVDPEKLIQGRIAPDMLPLPFQVQSCCKHSTGVLQRLGGATPPPPPSSSVENNNNDDDKSFADLYARLESAIAQLKTAKKAEFAAPEATCKVQAGPREFDFNNLAYVQNFALPNFFFHSQTAYLILRKEGVPVGKLDFLGPLDTLTGL</sequence>
<protein>
    <recommendedName>
        <fullName evidence="4">DUF1993 domain-containing protein</fullName>
    </recommendedName>
</protein>
<dbReference type="SUPFAM" id="SSF109854">
    <property type="entry name" value="DinB/YfiT-like putative metalloenzymes"/>
    <property type="match status" value="1"/>
</dbReference>
<dbReference type="InterPro" id="IPR018531">
    <property type="entry name" value="DUF1993"/>
</dbReference>
<evidence type="ECO:0000313" key="2">
    <source>
        <dbReference type="EMBL" id="CAK4031708.1"/>
    </source>
</evidence>
<dbReference type="PANTHER" id="PTHR36922:SF1">
    <property type="entry name" value="DUF1993 DOMAIN-CONTAINING PROTEIN"/>
    <property type="match status" value="1"/>
</dbReference>
<name>A0AAI8Z3C6_9PEZI</name>
<evidence type="ECO:0000256" key="1">
    <source>
        <dbReference type="SAM" id="MobiDB-lite"/>
    </source>
</evidence>
<reference evidence="2" key="1">
    <citation type="submission" date="2023-11" db="EMBL/GenBank/DDBJ databases">
        <authorList>
            <person name="Alioto T."/>
            <person name="Alioto T."/>
            <person name="Gomez Garrido J."/>
        </authorList>
    </citation>
    <scope>NUCLEOTIDE SEQUENCE</scope>
</reference>
<gene>
    <name evidence="2" type="ORF">LECACI_7A006866</name>
</gene>
<dbReference type="EMBL" id="CAVMBE010000052">
    <property type="protein sequence ID" value="CAK4031708.1"/>
    <property type="molecule type" value="Genomic_DNA"/>
</dbReference>
<proteinExistence type="predicted"/>
<dbReference type="InterPro" id="IPR034660">
    <property type="entry name" value="DinB/YfiT-like"/>
</dbReference>
<evidence type="ECO:0000313" key="3">
    <source>
        <dbReference type="Proteomes" id="UP001296104"/>
    </source>
</evidence>
<organism evidence="2 3">
    <name type="scientific">Lecanosticta acicola</name>
    <dbReference type="NCBI Taxonomy" id="111012"/>
    <lineage>
        <taxon>Eukaryota</taxon>
        <taxon>Fungi</taxon>
        <taxon>Dikarya</taxon>
        <taxon>Ascomycota</taxon>
        <taxon>Pezizomycotina</taxon>
        <taxon>Dothideomycetes</taxon>
        <taxon>Dothideomycetidae</taxon>
        <taxon>Mycosphaerellales</taxon>
        <taxon>Mycosphaerellaceae</taxon>
        <taxon>Lecanosticta</taxon>
    </lineage>
</organism>
<comment type="caution">
    <text evidence="2">The sequence shown here is derived from an EMBL/GenBank/DDBJ whole genome shotgun (WGS) entry which is preliminary data.</text>
</comment>
<dbReference type="Gene3D" id="1.20.120.450">
    <property type="entry name" value="dinb family like domain"/>
    <property type="match status" value="1"/>
</dbReference>
<keyword evidence="3" id="KW-1185">Reference proteome</keyword>
<dbReference type="PANTHER" id="PTHR36922">
    <property type="entry name" value="BLL2446 PROTEIN"/>
    <property type="match status" value="1"/>
</dbReference>
<dbReference type="AlphaFoldDB" id="A0AAI8Z3C6"/>
<dbReference type="Proteomes" id="UP001296104">
    <property type="component" value="Unassembled WGS sequence"/>
</dbReference>